<feature type="compositionally biased region" description="Polar residues" evidence="1">
    <location>
        <begin position="451"/>
        <end position="469"/>
    </location>
</feature>
<protein>
    <submittedName>
        <fullName evidence="2">Uncharacterized protein</fullName>
    </submittedName>
</protein>
<sequence length="1016" mass="107836">MSSPLSLGMPGGSWMLEEEEEDLAGFSAPQGFINKLAENSPSSTQESYKSEIVTLDAAKLSEEIVLLASPSSTSRATIRVRVSPDSDIEEVLPPDHEQNGREAVTRVFRISPQQRRARCLDIFPEIKLRASPSSTDSPLVAPMVDLGWDFPRGGSPSGSQDGSFPNDAEEIRPSSQDDCGLGLTFLSSSSVNDQSCGKIDTAARDSLAPSEPRQEAHKADRLSSSVDDRSSGVESPAGDSPHLSRSEPPREESKADGGPGTSSSVDHRRLDAGESAAGDSPHLSPSESPQEEFRGDGRLGTFSSVDDGRSDAIESSAEDSPHFEPLRAESKADEGSGPASPSSVDGRSYETIDSIAAASRHLSPSEPPGEESRGDGGPGTSSSVDRRFDAIESSAEDSPRLSPSEPPREESRPGTSSSVDDRRYEAIESPGGAAHPSESPREEPRGVDGLGTSTPPTHANTEPEGNSPSTAPPEPEEFNLDDGLVISTPPCPIPFVSDASDDGIHSTLSTPCPEESGPDDELSTTPTSSVDYPSESTSRNSPLVLPSDSSLEDGLSTTHSSPSVAVTSISLPSTARPSVAPSRSTVRAEVASPSSDSPNSRSPPLDDAIDDLIPLTSPFDRTVAVAALTGHDADSESMHSLCLHPATASVLSGDDVALQNGPGPEVDDQPLELEYLDEYPLPPMTPLSFIDVDQLSLSLSLDSSFGLPADFGWEIVQHPSPEHDNDDAGDLVAETGGLFVQHPNHDDTAGDLVAETKVKPLQLHFAEPSVCEPVLEAPYAPAAEIAPDSEDAVRNQRDDASYGPALLAPLNGESEDEWLLPPLHFASPSLTDEVLSSPEFRATTILDSFQDADTSNSAAPTRARIAPASRTRHTRAFSTSNINPSAVIERRSTIVWAPHDTRYAPDGTRTSTLTANAKGKARAGPRPRARTVSADSGFAEGSRSARGERVEPDDPGRRSDWYRAPRSCVSSGTRSQGLQRQRDKSQERWEMRVVAKMCSWGFSPPYYSSSLEDAVL</sequence>
<keyword evidence="3" id="KW-1185">Reference proteome</keyword>
<organism evidence="2 3">
    <name type="scientific">Mycena alexandri</name>
    <dbReference type="NCBI Taxonomy" id="1745969"/>
    <lineage>
        <taxon>Eukaryota</taxon>
        <taxon>Fungi</taxon>
        <taxon>Dikarya</taxon>
        <taxon>Basidiomycota</taxon>
        <taxon>Agaricomycotina</taxon>
        <taxon>Agaricomycetes</taxon>
        <taxon>Agaricomycetidae</taxon>
        <taxon>Agaricales</taxon>
        <taxon>Marasmiineae</taxon>
        <taxon>Mycenaceae</taxon>
        <taxon>Mycena</taxon>
    </lineage>
</organism>
<feature type="compositionally biased region" description="Polar residues" evidence="1">
    <location>
        <begin position="185"/>
        <end position="195"/>
    </location>
</feature>
<dbReference type="Proteomes" id="UP001218188">
    <property type="component" value="Unassembled WGS sequence"/>
</dbReference>
<evidence type="ECO:0000313" key="3">
    <source>
        <dbReference type="Proteomes" id="UP001218188"/>
    </source>
</evidence>
<gene>
    <name evidence="2" type="ORF">C8F04DRAFT_1068162</name>
</gene>
<feature type="compositionally biased region" description="Polar residues" evidence="1">
    <location>
        <begin position="523"/>
        <end position="541"/>
    </location>
</feature>
<feature type="compositionally biased region" description="Basic and acidic residues" evidence="1">
    <location>
        <begin position="319"/>
        <end position="334"/>
    </location>
</feature>
<name>A0AAD6XED6_9AGAR</name>
<feature type="compositionally biased region" description="Basic and acidic residues" evidence="1">
    <location>
        <begin position="212"/>
        <end position="231"/>
    </location>
</feature>
<reference evidence="2" key="1">
    <citation type="submission" date="2023-03" db="EMBL/GenBank/DDBJ databases">
        <title>Massive genome expansion in bonnet fungi (Mycena s.s.) driven by repeated elements and novel gene families across ecological guilds.</title>
        <authorList>
            <consortium name="Lawrence Berkeley National Laboratory"/>
            <person name="Harder C.B."/>
            <person name="Miyauchi S."/>
            <person name="Viragh M."/>
            <person name="Kuo A."/>
            <person name="Thoen E."/>
            <person name="Andreopoulos B."/>
            <person name="Lu D."/>
            <person name="Skrede I."/>
            <person name="Drula E."/>
            <person name="Henrissat B."/>
            <person name="Morin E."/>
            <person name="Kohler A."/>
            <person name="Barry K."/>
            <person name="LaButti K."/>
            <person name="Morin E."/>
            <person name="Salamov A."/>
            <person name="Lipzen A."/>
            <person name="Mereny Z."/>
            <person name="Hegedus B."/>
            <person name="Baldrian P."/>
            <person name="Stursova M."/>
            <person name="Weitz H."/>
            <person name="Taylor A."/>
            <person name="Grigoriev I.V."/>
            <person name="Nagy L.G."/>
            <person name="Martin F."/>
            <person name="Kauserud H."/>
        </authorList>
    </citation>
    <scope>NUCLEOTIDE SEQUENCE</scope>
    <source>
        <strain evidence="2">CBHHK200</strain>
    </source>
</reference>
<evidence type="ECO:0000313" key="2">
    <source>
        <dbReference type="EMBL" id="KAJ7045230.1"/>
    </source>
</evidence>
<dbReference type="EMBL" id="JARJCM010000005">
    <property type="protein sequence ID" value="KAJ7045230.1"/>
    <property type="molecule type" value="Genomic_DNA"/>
</dbReference>
<feature type="region of interest" description="Disordered" evidence="1">
    <location>
        <begin position="150"/>
        <end position="612"/>
    </location>
</feature>
<feature type="compositionally biased region" description="Basic residues" evidence="1">
    <location>
        <begin position="919"/>
        <end position="929"/>
    </location>
</feature>
<evidence type="ECO:0000256" key="1">
    <source>
        <dbReference type="SAM" id="MobiDB-lite"/>
    </source>
</evidence>
<feature type="compositionally biased region" description="Polar residues" evidence="1">
    <location>
        <begin position="968"/>
        <end position="979"/>
    </location>
</feature>
<accession>A0AAD6XED6</accession>
<feature type="region of interest" description="Disordered" evidence="1">
    <location>
        <begin position="900"/>
        <end position="987"/>
    </location>
</feature>
<feature type="compositionally biased region" description="Basic and acidic residues" evidence="1">
    <location>
        <begin position="943"/>
        <end position="963"/>
    </location>
</feature>
<feature type="compositionally biased region" description="Basic and acidic residues" evidence="1">
    <location>
        <begin position="242"/>
        <end position="255"/>
    </location>
</feature>
<dbReference type="AlphaFoldDB" id="A0AAD6XED6"/>
<feature type="compositionally biased region" description="Low complexity" evidence="1">
    <location>
        <begin position="592"/>
        <end position="612"/>
    </location>
</feature>
<proteinExistence type="predicted"/>
<feature type="compositionally biased region" description="Polar residues" evidence="1">
    <location>
        <begin position="555"/>
        <end position="585"/>
    </location>
</feature>
<comment type="caution">
    <text evidence="2">The sequence shown here is derived from an EMBL/GenBank/DDBJ whole genome shotgun (WGS) entry which is preliminary data.</text>
</comment>